<reference evidence="2 3" key="1">
    <citation type="journal article" date="2020" name="Mol. Plant">
        <title>The Chromosome-Based Rubber Tree Genome Provides New Insights into Spurge Genome Evolution and Rubber Biosynthesis.</title>
        <authorList>
            <person name="Liu J."/>
            <person name="Shi C."/>
            <person name="Shi C.C."/>
            <person name="Li W."/>
            <person name="Zhang Q.J."/>
            <person name="Zhang Y."/>
            <person name="Li K."/>
            <person name="Lu H.F."/>
            <person name="Shi C."/>
            <person name="Zhu S.T."/>
            <person name="Xiao Z.Y."/>
            <person name="Nan H."/>
            <person name="Yue Y."/>
            <person name="Zhu X.G."/>
            <person name="Wu Y."/>
            <person name="Hong X.N."/>
            <person name="Fan G.Y."/>
            <person name="Tong Y."/>
            <person name="Zhang D."/>
            <person name="Mao C.L."/>
            <person name="Liu Y.L."/>
            <person name="Hao S.J."/>
            <person name="Liu W.Q."/>
            <person name="Lv M.Q."/>
            <person name="Zhang H.B."/>
            <person name="Liu Y."/>
            <person name="Hu-Tang G.R."/>
            <person name="Wang J.P."/>
            <person name="Wang J.H."/>
            <person name="Sun Y.H."/>
            <person name="Ni S.B."/>
            <person name="Chen W.B."/>
            <person name="Zhang X.C."/>
            <person name="Jiao Y.N."/>
            <person name="Eichler E.E."/>
            <person name="Li G.H."/>
            <person name="Liu X."/>
            <person name="Gao L.Z."/>
        </authorList>
    </citation>
    <scope>NUCLEOTIDE SEQUENCE [LARGE SCALE GENOMIC DNA]</scope>
    <source>
        <strain evidence="3">cv. GT1</strain>
        <tissue evidence="2">Leaf</tissue>
    </source>
</reference>
<protein>
    <submittedName>
        <fullName evidence="2">Uncharacterized protein</fullName>
    </submittedName>
</protein>
<dbReference type="EMBL" id="JAAGAX010000005">
    <property type="protein sequence ID" value="KAF2316252.1"/>
    <property type="molecule type" value="Genomic_DNA"/>
</dbReference>
<proteinExistence type="predicted"/>
<evidence type="ECO:0000313" key="2">
    <source>
        <dbReference type="EMBL" id="KAF2316252.1"/>
    </source>
</evidence>
<comment type="caution">
    <text evidence="2">The sequence shown here is derived from an EMBL/GenBank/DDBJ whole genome shotgun (WGS) entry which is preliminary data.</text>
</comment>
<sequence>MVRLGKGYIEVTVVMGKAKGQVNGGDNDEENVFELSVSEDVDWQPTKMEEDSVNNRDGIGIEDEDNDIFYGDNDGLSNLDSGKDTKIKGSEHEEYDKKHRKRKFTNPLKEYTLTLMGIEVEIKFSSILGKHLNMLVKTVHGDFMLQSWLIMLLS</sequence>
<evidence type="ECO:0000256" key="1">
    <source>
        <dbReference type="SAM" id="MobiDB-lite"/>
    </source>
</evidence>
<feature type="compositionally biased region" description="Basic and acidic residues" evidence="1">
    <location>
        <begin position="81"/>
        <end position="97"/>
    </location>
</feature>
<gene>
    <name evidence="2" type="ORF">GH714_041593</name>
</gene>
<accession>A0A6A6MQT4</accession>
<dbReference type="AlphaFoldDB" id="A0A6A6MQT4"/>
<organism evidence="2 3">
    <name type="scientific">Hevea brasiliensis</name>
    <name type="common">Para rubber tree</name>
    <name type="synonym">Siphonia brasiliensis</name>
    <dbReference type="NCBI Taxonomy" id="3981"/>
    <lineage>
        <taxon>Eukaryota</taxon>
        <taxon>Viridiplantae</taxon>
        <taxon>Streptophyta</taxon>
        <taxon>Embryophyta</taxon>
        <taxon>Tracheophyta</taxon>
        <taxon>Spermatophyta</taxon>
        <taxon>Magnoliopsida</taxon>
        <taxon>eudicotyledons</taxon>
        <taxon>Gunneridae</taxon>
        <taxon>Pentapetalae</taxon>
        <taxon>rosids</taxon>
        <taxon>fabids</taxon>
        <taxon>Malpighiales</taxon>
        <taxon>Euphorbiaceae</taxon>
        <taxon>Crotonoideae</taxon>
        <taxon>Micrandreae</taxon>
        <taxon>Hevea</taxon>
    </lineage>
</organism>
<evidence type="ECO:0000313" key="3">
    <source>
        <dbReference type="Proteomes" id="UP000467840"/>
    </source>
</evidence>
<dbReference type="Proteomes" id="UP000467840">
    <property type="component" value="Chromosome 15"/>
</dbReference>
<keyword evidence="3" id="KW-1185">Reference proteome</keyword>
<feature type="region of interest" description="Disordered" evidence="1">
    <location>
        <begin position="71"/>
        <end position="101"/>
    </location>
</feature>
<name>A0A6A6MQT4_HEVBR</name>